<feature type="transmembrane region" description="Helical" evidence="2">
    <location>
        <begin position="294"/>
        <end position="319"/>
    </location>
</feature>
<accession>A0A127A028</accession>
<protein>
    <submittedName>
        <fullName evidence="3">Uncharacterized protein</fullName>
    </submittedName>
</protein>
<evidence type="ECO:0000313" key="3">
    <source>
        <dbReference type="EMBL" id="AMM32547.1"/>
    </source>
</evidence>
<feature type="compositionally biased region" description="Pro residues" evidence="1">
    <location>
        <begin position="421"/>
        <end position="436"/>
    </location>
</feature>
<feature type="transmembrane region" description="Helical" evidence="2">
    <location>
        <begin position="360"/>
        <end position="381"/>
    </location>
</feature>
<name>A0A127A028_9MICC</name>
<feature type="transmembrane region" description="Helical" evidence="2">
    <location>
        <begin position="83"/>
        <end position="100"/>
    </location>
</feature>
<evidence type="ECO:0000256" key="1">
    <source>
        <dbReference type="SAM" id="MobiDB-lite"/>
    </source>
</evidence>
<organism evidence="3 4">
    <name type="scientific">Sinomonas atrocyanea</name>
    <dbReference type="NCBI Taxonomy" id="37927"/>
    <lineage>
        <taxon>Bacteria</taxon>
        <taxon>Bacillati</taxon>
        <taxon>Actinomycetota</taxon>
        <taxon>Actinomycetes</taxon>
        <taxon>Micrococcales</taxon>
        <taxon>Micrococcaceae</taxon>
        <taxon>Sinomonas</taxon>
    </lineage>
</organism>
<dbReference type="KEGG" id="satk:SA2016_1873"/>
<gene>
    <name evidence="3" type="ORF">SA2016_1873</name>
</gene>
<feature type="transmembrane region" description="Helical" evidence="2">
    <location>
        <begin position="201"/>
        <end position="220"/>
    </location>
</feature>
<keyword evidence="2" id="KW-0472">Membrane</keyword>
<proteinExistence type="predicted"/>
<dbReference type="Proteomes" id="UP000070134">
    <property type="component" value="Chromosome"/>
</dbReference>
<feature type="transmembrane region" description="Helical" evidence="2">
    <location>
        <begin position="12"/>
        <end position="30"/>
    </location>
</feature>
<dbReference type="AlphaFoldDB" id="A0A127A028"/>
<sequence length="436" mass="43647">MENKALRIVFPVFLGVLLALLIGFGLQAVYPQPESPSPGYEAPYEAYLASLQAYERIAAAVLSGLAVVLLAAGSLLPARAAALAEGLLLGGVFTLIYAAARGSGAGPGLPAAPAVGAVGVGLVLALAALFLRQSGRLPRLRERRAEAADETALAVVFPLAAAPLAATVVSLGLQAFYPPPVLSGYSGPGYPGVLAVYERNAGLIGTAAAAVLILVGFALLRRASIPADALLLGGVVTLVVASAGAISPKTTLVSLGVGVLGLLGALATGHLRLGAPLRRGTGAAATGSRVGSRVFSVLHPVAVGALSVVVFFVGVFAFYPPPEDAEPSSEWLRTVSLSATVVAVVFLLASLVLERRAAAVGNALVVGGLLTLVAGVAPAAVAGEQGVVFVALAVAVAVVLFVGYRRFVRGVPRAPRDTRPPGTPPAVPPVPPAPAG</sequence>
<feature type="transmembrane region" description="Helical" evidence="2">
    <location>
        <begin position="387"/>
        <end position="404"/>
    </location>
</feature>
<evidence type="ECO:0000256" key="2">
    <source>
        <dbReference type="SAM" id="Phobius"/>
    </source>
</evidence>
<dbReference type="EMBL" id="CP014518">
    <property type="protein sequence ID" value="AMM32547.1"/>
    <property type="molecule type" value="Genomic_DNA"/>
</dbReference>
<reference evidence="3 4" key="1">
    <citation type="submission" date="2016-02" db="EMBL/GenBank/DDBJ databases">
        <title>Complete genome of Sinomonas atrocyanea KCTC 3377.</title>
        <authorList>
            <person name="Kim K.M."/>
        </authorList>
    </citation>
    <scope>NUCLEOTIDE SEQUENCE [LARGE SCALE GENOMIC DNA]</scope>
    <source>
        <strain evidence="3 4">KCTC 3377</strain>
    </source>
</reference>
<evidence type="ECO:0000313" key="4">
    <source>
        <dbReference type="Proteomes" id="UP000070134"/>
    </source>
</evidence>
<feature type="region of interest" description="Disordered" evidence="1">
    <location>
        <begin position="413"/>
        <end position="436"/>
    </location>
</feature>
<dbReference type="STRING" id="37927.SA2016_1873"/>
<feature type="transmembrane region" description="Helical" evidence="2">
    <location>
        <begin position="331"/>
        <end position="353"/>
    </location>
</feature>
<dbReference type="RefSeq" id="WP_066497516.1">
    <property type="nucleotide sequence ID" value="NZ_BJMO01000001.1"/>
</dbReference>
<feature type="transmembrane region" description="Helical" evidence="2">
    <location>
        <begin position="227"/>
        <end position="246"/>
    </location>
</feature>
<feature type="transmembrane region" description="Helical" evidence="2">
    <location>
        <begin position="252"/>
        <end position="273"/>
    </location>
</feature>
<dbReference type="OrthoDB" id="4944430at2"/>
<keyword evidence="4" id="KW-1185">Reference proteome</keyword>
<feature type="transmembrane region" description="Helical" evidence="2">
    <location>
        <begin position="57"/>
        <end position="76"/>
    </location>
</feature>
<feature type="transmembrane region" description="Helical" evidence="2">
    <location>
        <begin position="152"/>
        <end position="177"/>
    </location>
</feature>
<keyword evidence="2" id="KW-1133">Transmembrane helix</keyword>
<keyword evidence="2" id="KW-0812">Transmembrane</keyword>
<feature type="transmembrane region" description="Helical" evidence="2">
    <location>
        <begin position="112"/>
        <end position="131"/>
    </location>
</feature>